<gene>
    <name evidence="2" type="ORF">L4923_25280</name>
</gene>
<name>A0ABS9QLN4_9HYPH</name>
<keyword evidence="3" id="KW-1185">Reference proteome</keyword>
<accession>A0ABS9QLN4</accession>
<evidence type="ECO:0000313" key="3">
    <source>
        <dbReference type="Proteomes" id="UP001201701"/>
    </source>
</evidence>
<feature type="transmembrane region" description="Helical" evidence="1">
    <location>
        <begin position="6"/>
        <end position="25"/>
    </location>
</feature>
<organism evidence="2 3">
    <name type="scientific">Mesorhizobium retamae</name>
    <dbReference type="NCBI Taxonomy" id="2912854"/>
    <lineage>
        <taxon>Bacteria</taxon>
        <taxon>Pseudomonadati</taxon>
        <taxon>Pseudomonadota</taxon>
        <taxon>Alphaproteobacteria</taxon>
        <taxon>Hyphomicrobiales</taxon>
        <taxon>Phyllobacteriaceae</taxon>
        <taxon>Mesorhizobium</taxon>
    </lineage>
</organism>
<sequence>MAMELTFWIAGTVILLIPFISTLAMRNWLTTLLAVAVLAFLISCFWIWQEYRYSGDYTAQALARIVTNIWLAGLAAGFALNIGLLWLRHRRRAASFSRASAAGFMQTRHRSLGLPKFGSRGLE</sequence>
<keyword evidence="1" id="KW-1133">Transmembrane helix</keyword>
<keyword evidence="1" id="KW-0472">Membrane</keyword>
<feature type="transmembrane region" description="Helical" evidence="1">
    <location>
        <begin position="32"/>
        <end position="49"/>
    </location>
</feature>
<dbReference type="RefSeq" id="WP_239369873.1">
    <property type="nucleotide sequence ID" value="NZ_JAKREW010000040.1"/>
</dbReference>
<comment type="caution">
    <text evidence="2">The sequence shown here is derived from an EMBL/GenBank/DDBJ whole genome shotgun (WGS) entry which is preliminary data.</text>
</comment>
<dbReference type="EMBL" id="JAKREW010000040">
    <property type="protein sequence ID" value="MCG7508359.1"/>
    <property type="molecule type" value="Genomic_DNA"/>
</dbReference>
<dbReference type="Proteomes" id="UP001201701">
    <property type="component" value="Unassembled WGS sequence"/>
</dbReference>
<feature type="transmembrane region" description="Helical" evidence="1">
    <location>
        <begin position="69"/>
        <end position="87"/>
    </location>
</feature>
<evidence type="ECO:0000313" key="2">
    <source>
        <dbReference type="EMBL" id="MCG7508359.1"/>
    </source>
</evidence>
<proteinExistence type="predicted"/>
<evidence type="ECO:0000256" key="1">
    <source>
        <dbReference type="SAM" id="Phobius"/>
    </source>
</evidence>
<reference evidence="2 3" key="1">
    <citation type="submission" date="2022-02" db="EMBL/GenBank/DDBJ databases">
        <title>Draft genome sequence of Mezorhizobium retamae strain IRAMC:0171 isolated from Retama raetam nodules.</title>
        <authorList>
            <person name="Bengaied R."/>
            <person name="Sbissi I."/>
            <person name="Huber K."/>
            <person name="Ghodbane F."/>
            <person name="Nouioui I."/>
            <person name="Tarhouni M."/>
            <person name="Gtari M."/>
        </authorList>
    </citation>
    <scope>NUCLEOTIDE SEQUENCE [LARGE SCALE GENOMIC DNA]</scope>
    <source>
        <strain evidence="2 3">IRAMC:0171</strain>
    </source>
</reference>
<keyword evidence="1" id="KW-0812">Transmembrane</keyword>
<protein>
    <submittedName>
        <fullName evidence="2">Uncharacterized protein</fullName>
    </submittedName>
</protein>